<keyword evidence="6" id="KW-0472">Membrane</keyword>
<dbReference type="Pfam" id="PF04234">
    <property type="entry name" value="CopC"/>
    <property type="match status" value="1"/>
</dbReference>
<dbReference type="GO" id="GO:0030313">
    <property type="term" value="C:cell envelope"/>
    <property type="evidence" value="ECO:0007669"/>
    <property type="project" value="UniProtKB-SubCell"/>
</dbReference>
<evidence type="ECO:0000256" key="7">
    <source>
        <dbReference type="SAM" id="SignalP"/>
    </source>
</evidence>
<feature type="domain" description="CopC" evidence="8">
    <location>
        <begin position="28"/>
        <end position="118"/>
    </location>
</feature>
<keyword evidence="6" id="KW-1133">Transmembrane helix</keyword>
<dbReference type="RefSeq" id="WP_189126003.1">
    <property type="nucleotide sequence ID" value="NZ_BMNH01000013.1"/>
</dbReference>
<dbReference type="AlphaFoldDB" id="A0A917Z582"/>
<keyword evidence="3 7" id="KW-0732">Signal</keyword>
<keyword evidence="10" id="KW-1185">Reference proteome</keyword>
<protein>
    <recommendedName>
        <fullName evidence="8">CopC domain-containing protein</fullName>
    </recommendedName>
</protein>
<dbReference type="PANTHER" id="PTHR34820">
    <property type="entry name" value="INNER MEMBRANE PROTEIN YEBZ"/>
    <property type="match status" value="1"/>
</dbReference>
<dbReference type="GO" id="GO:0005507">
    <property type="term" value="F:copper ion binding"/>
    <property type="evidence" value="ECO:0007669"/>
    <property type="project" value="InterPro"/>
</dbReference>
<dbReference type="InterPro" id="IPR032694">
    <property type="entry name" value="CopC/D"/>
</dbReference>
<evidence type="ECO:0000256" key="6">
    <source>
        <dbReference type="SAM" id="Phobius"/>
    </source>
</evidence>
<dbReference type="GO" id="GO:0042597">
    <property type="term" value="C:periplasmic space"/>
    <property type="evidence" value="ECO:0007669"/>
    <property type="project" value="InterPro"/>
</dbReference>
<comment type="subcellular location">
    <subcellularLocation>
        <location evidence="1">Cell envelope</location>
    </subcellularLocation>
</comment>
<dbReference type="GO" id="GO:0046688">
    <property type="term" value="P:response to copper ion"/>
    <property type="evidence" value="ECO:0007669"/>
    <property type="project" value="InterPro"/>
</dbReference>
<keyword evidence="6" id="KW-0812">Transmembrane</keyword>
<feature type="compositionally biased region" description="Low complexity" evidence="5">
    <location>
        <begin position="120"/>
        <end position="156"/>
    </location>
</feature>
<evidence type="ECO:0000256" key="1">
    <source>
        <dbReference type="ARBA" id="ARBA00004196"/>
    </source>
</evidence>
<dbReference type="EMBL" id="BMNH01000013">
    <property type="protein sequence ID" value="GGO73416.1"/>
    <property type="molecule type" value="Genomic_DNA"/>
</dbReference>
<keyword evidence="2" id="KW-0479">Metal-binding</keyword>
<dbReference type="PANTHER" id="PTHR34820:SF4">
    <property type="entry name" value="INNER MEMBRANE PROTEIN YEBZ"/>
    <property type="match status" value="1"/>
</dbReference>
<dbReference type="SUPFAM" id="SSF81296">
    <property type="entry name" value="E set domains"/>
    <property type="match status" value="1"/>
</dbReference>
<feature type="compositionally biased region" description="Polar residues" evidence="5">
    <location>
        <begin position="157"/>
        <end position="170"/>
    </location>
</feature>
<reference evidence="9" key="2">
    <citation type="submission" date="2020-09" db="EMBL/GenBank/DDBJ databases">
        <authorList>
            <person name="Sun Q."/>
            <person name="Zhou Y."/>
        </authorList>
    </citation>
    <scope>NUCLEOTIDE SEQUENCE</scope>
    <source>
        <strain evidence="9">CGMCC 4.7368</strain>
    </source>
</reference>
<feature type="transmembrane region" description="Helical" evidence="6">
    <location>
        <begin position="178"/>
        <end position="200"/>
    </location>
</feature>
<keyword evidence="4" id="KW-0186">Copper</keyword>
<evidence type="ECO:0000256" key="3">
    <source>
        <dbReference type="ARBA" id="ARBA00022729"/>
    </source>
</evidence>
<dbReference type="Proteomes" id="UP000646523">
    <property type="component" value="Unassembled WGS sequence"/>
</dbReference>
<accession>A0A917Z582</accession>
<evidence type="ECO:0000256" key="2">
    <source>
        <dbReference type="ARBA" id="ARBA00022723"/>
    </source>
</evidence>
<sequence length="207" mass="20980">MKRTLLTSLTAILAALLVIGAAVPALAHDALKRSDPAKGATVKKIDEVTLEFTAKVRMPFVIVRAADGAEHQLGAPTADGPVVTQRLGGTLPDGAYTIAYRVVSSDGHPVEGEIPFTVKGAPPTAEPTAEPSAAPSASAEPTAGSAAEPTAAPTAEQTAGQVSQPDATQAASQEESSVAFPVWLLVVVGALAGIGVGFLLSMRKKKP</sequence>
<dbReference type="InterPro" id="IPR007348">
    <property type="entry name" value="CopC_dom"/>
</dbReference>
<dbReference type="Gene3D" id="2.60.40.1220">
    <property type="match status" value="1"/>
</dbReference>
<dbReference type="InterPro" id="IPR014756">
    <property type="entry name" value="Ig_E-set"/>
</dbReference>
<gene>
    <name evidence="9" type="ORF">GCM10012289_43740</name>
</gene>
<dbReference type="InterPro" id="IPR014755">
    <property type="entry name" value="Cu-Rt/internalin_Ig-like"/>
</dbReference>
<evidence type="ECO:0000256" key="4">
    <source>
        <dbReference type="ARBA" id="ARBA00023008"/>
    </source>
</evidence>
<feature type="region of interest" description="Disordered" evidence="5">
    <location>
        <begin position="114"/>
        <end position="170"/>
    </location>
</feature>
<feature type="chain" id="PRO_5038115992" description="CopC domain-containing protein" evidence="7">
    <location>
        <begin position="28"/>
        <end position="207"/>
    </location>
</feature>
<proteinExistence type="predicted"/>
<feature type="signal peptide" evidence="7">
    <location>
        <begin position="1"/>
        <end position="27"/>
    </location>
</feature>
<dbReference type="GO" id="GO:0006825">
    <property type="term" value="P:copper ion transport"/>
    <property type="evidence" value="ECO:0007669"/>
    <property type="project" value="InterPro"/>
</dbReference>
<evidence type="ECO:0000313" key="9">
    <source>
        <dbReference type="EMBL" id="GGO73416.1"/>
    </source>
</evidence>
<name>A0A917Z582_9ACTN</name>
<comment type="caution">
    <text evidence="9">The sequence shown here is derived from an EMBL/GenBank/DDBJ whole genome shotgun (WGS) entry which is preliminary data.</text>
</comment>
<evidence type="ECO:0000313" key="10">
    <source>
        <dbReference type="Proteomes" id="UP000646523"/>
    </source>
</evidence>
<reference evidence="9" key="1">
    <citation type="journal article" date="2014" name="Int. J. Syst. Evol. Microbiol.">
        <title>Complete genome sequence of Corynebacterium casei LMG S-19264T (=DSM 44701T), isolated from a smear-ripened cheese.</title>
        <authorList>
            <consortium name="US DOE Joint Genome Institute (JGI-PGF)"/>
            <person name="Walter F."/>
            <person name="Albersmeier A."/>
            <person name="Kalinowski J."/>
            <person name="Ruckert C."/>
        </authorList>
    </citation>
    <scope>NUCLEOTIDE SEQUENCE</scope>
    <source>
        <strain evidence="9">CGMCC 4.7368</strain>
    </source>
</reference>
<evidence type="ECO:0000256" key="5">
    <source>
        <dbReference type="SAM" id="MobiDB-lite"/>
    </source>
</evidence>
<organism evidence="9 10">
    <name type="scientific">Nonomuraea cavernae</name>
    <dbReference type="NCBI Taxonomy" id="2045107"/>
    <lineage>
        <taxon>Bacteria</taxon>
        <taxon>Bacillati</taxon>
        <taxon>Actinomycetota</taxon>
        <taxon>Actinomycetes</taxon>
        <taxon>Streptosporangiales</taxon>
        <taxon>Streptosporangiaceae</taxon>
        <taxon>Nonomuraea</taxon>
    </lineage>
</organism>
<dbReference type="GO" id="GO:0005886">
    <property type="term" value="C:plasma membrane"/>
    <property type="evidence" value="ECO:0007669"/>
    <property type="project" value="TreeGrafter"/>
</dbReference>
<evidence type="ECO:0000259" key="8">
    <source>
        <dbReference type="Pfam" id="PF04234"/>
    </source>
</evidence>